<dbReference type="Pfam" id="PF01657">
    <property type="entry name" value="Stress-antifung"/>
    <property type="match status" value="2"/>
</dbReference>
<evidence type="ECO:0000256" key="3">
    <source>
        <dbReference type="ARBA" id="ARBA00022679"/>
    </source>
</evidence>
<reference evidence="19" key="1">
    <citation type="submission" date="2024-03" db="EMBL/GenBank/DDBJ databases">
        <title>WGS assembly of Saponaria officinalis var. Norfolk2.</title>
        <authorList>
            <person name="Jenkins J."/>
            <person name="Shu S."/>
            <person name="Grimwood J."/>
            <person name="Barry K."/>
            <person name="Goodstein D."/>
            <person name="Schmutz J."/>
            <person name="Leebens-Mack J."/>
            <person name="Osbourn A."/>
        </authorList>
    </citation>
    <scope>NUCLEOTIDE SEQUENCE [LARGE SCALE GENOMIC DNA]</scope>
    <source>
        <strain evidence="19">JIC</strain>
    </source>
</reference>
<evidence type="ECO:0000256" key="12">
    <source>
        <dbReference type="ARBA" id="ARBA00023170"/>
    </source>
</evidence>
<dbReference type="GO" id="GO:0004674">
    <property type="term" value="F:protein serine/threonine kinase activity"/>
    <property type="evidence" value="ECO:0007669"/>
    <property type="project" value="UniProtKB-KW"/>
</dbReference>
<dbReference type="SMART" id="SM00220">
    <property type="entry name" value="S_TKc"/>
    <property type="match status" value="1"/>
</dbReference>
<dbReference type="GO" id="GO:0005886">
    <property type="term" value="C:plasma membrane"/>
    <property type="evidence" value="ECO:0007669"/>
    <property type="project" value="TreeGrafter"/>
</dbReference>
<proteinExistence type="predicted"/>
<keyword evidence="5" id="KW-0732">Signal</keyword>
<keyword evidence="8" id="KW-0418">Kinase</keyword>
<gene>
    <name evidence="19" type="ORF">RND81_07G129200</name>
</gene>
<comment type="caution">
    <text evidence="19">The sequence shown here is derived from an EMBL/GenBank/DDBJ whole genome shotgun (WGS) entry which is preliminary data.</text>
</comment>
<protein>
    <recommendedName>
        <fullName evidence="21">Cysteine-rich receptor-like protein kinase 10</fullName>
    </recommendedName>
</protein>
<evidence type="ECO:0000259" key="17">
    <source>
        <dbReference type="PROSITE" id="PS50011"/>
    </source>
</evidence>
<dbReference type="InterPro" id="IPR011009">
    <property type="entry name" value="Kinase-like_dom_sf"/>
</dbReference>
<dbReference type="PROSITE" id="PS51473">
    <property type="entry name" value="GNK2"/>
    <property type="match status" value="2"/>
</dbReference>
<evidence type="ECO:0000256" key="10">
    <source>
        <dbReference type="ARBA" id="ARBA00022989"/>
    </source>
</evidence>
<evidence type="ECO:0000256" key="14">
    <source>
        <dbReference type="PROSITE-ProRule" id="PRU10141"/>
    </source>
</evidence>
<dbReference type="CDD" id="cd23509">
    <property type="entry name" value="Gnk2-like"/>
    <property type="match status" value="2"/>
</dbReference>
<dbReference type="FunFam" id="3.30.200.20:FF:000466">
    <property type="entry name" value="Putative LRR receptor-like serine/threonine-protein kinase"/>
    <property type="match status" value="1"/>
</dbReference>
<sequence>MSTISHNNLPMVSIVLILASFFISQFSIVIDAQTYVEYGCTNYYYNYTRGSTFEKNLNLVLNNLTSKSSSLKFYNSTVGEASDKVYGFYQCRYDLGLDACSACVKVASQKVTKECPLSGEGIVWYYECMLRYADRNIFSIYETSPSAYYWNEHNVSNYKEFTPILSKTMTDLIKNASYSTPYYASGTRNWTVFENLYSFAQCTSDIDRFGCNACLRNALSQMNQCCSMSTGAMIFLPSCQLRYDMSPFLKDQLTLEEALRESKKKSSLSLPIIIAIIAACALVGVIVVAIFLWICLRGRKSKDVSNEAPPTSPKPLPPVSPRGVHDGTGKSDAESFGDTEFVQFDFDTLKLVTGDFSAENMLGEGGFGIVYKGTVGNGQYLAIKRLSGGASGQGTKEFMTEARLLAKLQHKNLVKLVGFCSEGEEKILVYEYMSNASVDRFLFDPSKRPLLDWLTRYKIIMGIARGLQYLHEDSRLTIIHRDLKPGNILLDNEMNPKIADFGLARLFGGAQKQGNTVRIVGTQGYMAPEYLMTGDYSDKSDVYSFGVMLLEIISGRKNIISKKSPQKEELSIQAWRLWNERRSFELTDSILLNNCPSNEVMRCIQIGLLCVQANADQRPTMSAVVLMLTGSVDLPLPSAPAMTSHQYSMPLTYSGGQQSDPDQYSTKSITMHTDVGHDLYPKPR</sequence>
<keyword evidence="4 16" id="KW-0812">Transmembrane</keyword>
<dbReference type="Gene3D" id="1.10.510.10">
    <property type="entry name" value="Transferase(Phosphotransferase) domain 1"/>
    <property type="match status" value="1"/>
</dbReference>
<dbReference type="PROSITE" id="PS50011">
    <property type="entry name" value="PROTEIN_KINASE_DOM"/>
    <property type="match status" value="1"/>
</dbReference>
<keyword evidence="20" id="KW-1185">Reference proteome</keyword>
<evidence type="ECO:0000256" key="5">
    <source>
        <dbReference type="ARBA" id="ARBA00022729"/>
    </source>
</evidence>
<dbReference type="PROSITE" id="PS00107">
    <property type="entry name" value="PROTEIN_KINASE_ATP"/>
    <property type="match status" value="1"/>
</dbReference>
<dbReference type="Pfam" id="PF00069">
    <property type="entry name" value="Pkinase"/>
    <property type="match status" value="1"/>
</dbReference>
<dbReference type="Gene3D" id="3.30.430.20">
    <property type="entry name" value="Gnk2 domain, C-X8-C-X2-C motif"/>
    <property type="match status" value="2"/>
</dbReference>
<feature type="compositionally biased region" description="Basic and acidic residues" evidence="15">
    <location>
        <begin position="323"/>
        <end position="333"/>
    </location>
</feature>
<dbReference type="PANTHER" id="PTHR27002">
    <property type="entry name" value="RECEPTOR-LIKE SERINE/THREONINE-PROTEIN KINASE SD1-8"/>
    <property type="match status" value="1"/>
</dbReference>
<evidence type="ECO:0000259" key="18">
    <source>
        <dbReference type="PROSITE" id="PS51473"/>
    </source>
</evidence>
<evidence type="ECO:0000256" key="4">
    <source>
        <dbReference type="ARBA" id="ARBA00022692"/>
    </source>
</evidence>
<dbReference type="Gene3D" id="3.30.200.20">
    <property type="entry name" value="Phosphorylase Kinase, domain 1"/>
    <property type="match status" value="1"/>
</dbReference>
<keyword evidence="6" id="KW-0677">Repeat</keyword>
<keyword evidence="13" id="KW-0325">Glycoprotein</keyword>
<dbReference type="GO" id="GO:0005524">
    <property type="term" value="F:ATP binding"/>
    <property type="evidence" value="ECO:0007669"/>
    <property type="project" value="UniProtKB-UniRule"/>
</dbReference>
<comment type="subcellular location">
    <subcellularLocation>
        <location evidence="1">Membrane</location>
        <topology evidence="1">Single-pass membrane protein</topology>
    </subcellularLocation>
</comment>
<evidence type="ECO:0000256" key="7">
    <source>
        <dbReference type="ARBA" id="ARBA00022741"/>
    </source>
</evidence>
<evidence type="ECO:0000256" key="2">
    <source>
        <dbReference type="ARBA" id="ARBA00022527"/>
    </source>
</evidence>
<dbReference type="InterPro" id="IPR017441">
    <property type="entry name" value="Protein_kinase_ATP_BS"/>
</dbReference>
<evidence type="ECO:0000313" key="19">
    <source>
        <dbReference type="EMBL" id="KAK9706488.1"/>
    </source>
</evidence>
<dbReference type="CDD" id="cd14066">
    <property type="entry name" value="STKc_IRAK"/>
    <property type="match status" value="1"/>
</dbReference>
<dbReference type="GO" id="GO:0006950">
    <property type="term" value="P:response to stress"/>
    <property type="evidence" value="ECO:0007669"/>
    <property type="project" value="UniProtKB-ARBA"/>
</dbReference>
<dbReference type="InterPro" id="IPR008271">
    <property type="entry name" value="Ser/Thr_kinase_AS"/>
</dbReference>
<dbReference type="FunFam" id="1.10.510.10:FF:000129">
    <property type="entry name" value="cysteine-rich receptor-like protein kinase 10"/>
    <property type="match status" value="1"/>
</dbReference>
<keyword evidence="7 14" id="KW-0547">Nucleotide-binding</keyword>
<evidence type="ECO:0000256" key="16">
    <source>
        <dbReference type="SAM" id="Phobius"/>
    </source>
</evidence>
<feature type="binding site" evidence="14">
    <location>
        <position position="384"/>
    </location>
    <ligand>
        <name>ATP</name>
        <dbReference type="ChEBI" id="CHEBI:30616"/>
    </ligand>
</feature>
<evidence type="ECO:0000256" key="9">
    <source>
        <dbReference type="ARBA" id="ARBA00022840"/>
    </source>
</evidence>
<keyword evidence="12" id="KW-0675">Receptor</keyword>
<dbReference type="EMBL" id="JBDFQZ010000007">
    <property type="protein sequence ID" value="KAK9706488.1"/>
    <property type="molecule type" value="Genomic_DNA"/>
</dbReference>
<organism evidence="19 20">
    <name type="scientific">Saponaria officinalis</name>
    <name type="common">Common soapwort</name>
    <name type="synonym">Lychnis saponaria</name>
    <dbReference type="NCBI Taxonomy" id="3572"/>
    <lineage>
        <taxon>Eukaryota</taxon>
        <taxon>Viridiplantae</taxon>
        <taxon>Streptophyta</taxon>
        <taxon>Embryophyta</taxon>
        <taxon>Tracheophyta</taxon>
        <taxon>Spermatophyta</taxon>
        <taxon>Magnoliopsida</taxon>
        <taxon>eudicotyledons</taxon>
        <taxon>Gunneridae</taxon>
        <taxon>Pentapetalae</taxon>
        <taxon>Caryophyllales</taxon>
        <taxon>Caryophyllaceae</taxon>
        <taxon>Caryophylleae</taxon>
        <taxon>Saponaria</taxon>
    </lineage>
</organism>
<dbReference type="AlphaFoldDB" id="A0AAW1JRB5"/>
<dbReference type="SUPFAM" id="SSF56112">
    <property type="entry name" value="Protein kinase-like (PK-like)"/>
    <property type="match status" value="1"/>
</dbReference>
<dbReference type="PROSITE" id="PS00108">
    <property type="entry name" value="PROTEIN_KINASE_ST"/>
    <property type="match status" value="1"/>
</dbReference>
<evidence type="ECO:0000256" key="8">
    <source>
        <dbReference type="ARBA" id="ARBA00022777"/>
    </source>
</evidence>
<evidence type="ECO:0000313" key="20">
    <source>
        <dbReference type="Proteomes" id="UP001443914"/>
    </source>
</evidence>
<dbReference type="InterPro" id="IPR002902">
    <property type="entry name" value="GNK2"/>
</dbReference>
<dbReference type="InterPro" id="IPR000719">
    <property type="entry name" value="Prot_kinase_dom"/>
</dbReference>
<feature type="compositionally biased region" description="Pro residues" evidence="15">
    <location>
        <begin position="310"/>
        <end position="320"/>
    </location>
</feature>
<keyword evidence="9 14" id="KW-0067">ATP-binding</keyword>
<accession>A0AAW1JRB5</accession>
<evidence type="ECO:0000256" key="1">
    <source>
        <dbReference type="ARBA" id="ARBA00004167"/>
    </source>
</evidence>
<feature type="region of interest" description="Disordered" evidence="15">
    <location>
        <begin position="302"/>
        <end position="335"/>
    </location>
</feature>
<feature type="domain" description="Gnk2-homologous" evidence="18">
    <location>
        <begin position="35"/>
        <end position="137"/>
    </location>
</feature>
<keyword evidence="11 16" id="KW-0472">Membrane</keyword>
<feature type="transmembrane region" description="Helical" evidence="16">
    <location>
        <begin position="270"/>
        <end position="296"/>
    </location>
</feature>
<dbReference type="InterPro" id="IPR038408">
    <property type="entry name" value="GNK2_sf"/>
</dbReference>
<evidence type="ECO:0000256" key="15">
    <source>
        <dbReference type="SAM" id="MobiDB-lite"/>
    </source>
</evidence>
<keyword evidence="3" id="KW-0808">Transferase</keyword>
<dbReference type="Proteomes" id="UP001443914">
    <property type="component" value="Unassembled WGS sequence"/>
</dbReference>
<evidence type="ECO:0008006" key="21">
    <source>
        <dbReference type="Google" id="ProtNLM"/>
    </source>
</evidence>
<evidence type="ECO:0000256" key="13">
    <source>
        <dbReference type="ARBA" id="ARBA00023180"/>
    </source>
</evidence>
<name>A0AAW1JRB5_SAPOF</name>
<dbReference type="PANTHER" id="PTHR27002:SF980">
    <property type="entry name" value="CYSTEINE-RICH RECEPTOR-LIKE PROTEIN KINASE 10 ISOFORM X1"/>
    <property type="match status" value="1"/>
</dbReference>
<keyword evidence="2" id="KW-0723">Serine/threonine-protein kinase</keyword>
<feature type="domain" description="Protein kinase" evidence="17">
    <location>
        <begin position="356"/>
        <end position="648"/>
    </location>
</feature>
<evidence type="ECO:0000256" key="6">
    <source>
        <dbReference type="ARBA" id="ARBA00022737"/>
    </source>
</evidence>
<keyword evidence="10 16" id="KW-1133">Transmembrane helix</keyword>
<feature type="domain" description="Gnk2-homologous" evidence="18">
    <location>
        <begin position="143"/>
        <end position="248"/>
    </location>
</feature>
<evidence type="ECO:0000256" key="11">
    <source>
        <dbReference type="ARBA" id="ARBA00023136"/>
    </source>
</evidence>